<reference evidence="1 2" key="1">
    <citation type="journal article" date="2016" name="Genome Biol. Evol.">
        <title>Gene Family Evolution Reflects Adaptation to Soil Environmental Stressors in the Genome of the Collembolan Orchesella cincta.</title>
        <authorList>
            <person name="Faddeeva-Vakhrusheva A."/>
            <person name="Derks M.F."/>
            <person name="Anvar S.Y."/>
            <person name="Agamennone V."/>
            <person name="Suring W."/>
            <person name="Smit S."/>
            <person name="van Straalen N.M."/>
            <person name="Roelofs D."/>
        </authorList>
    </citation>
    <scope>NUCLEOTIDE SEQUENCE [LARGE SCALE GENOMIC DNA]</scope>
    <source>
        <tissue evidence="1">Mixed pool</tissue>
    </source>
</reference>
<evidence type="ECO:0000313" key="2">
    <source>
        <dbReference type="Proteomes" id="UP000094527"/>
    </source>
</evidence>
<dbReference type="AlphaFoldDB" id="A0A1D2M517"/>
<name>A0A1D2M517_ORCCI</name>
<gene>
    <name evidence="1" type="ORF">Ocin01_18613</name>
</gene>
<evidence type="ECO:0000313" key="1">
    <source>
        <dbReference type="EMBL" id="ODM88069.1"/>
    </source>
</evidence>
<comment type="caution">
    <text evidence="1">The sequence shown here is derived from an EMBL/GenBank/DDBJ whole genome shotgun (WGS) entry which is preliminary data.</text>
</comment>
<dbReference type="EMBL" id="LJIJ01004162">
    <property type="protein sequence ID" value="ODM88069.1"/>
    <property type="molecule type" value="Genomic_DNA"/>
</dbReference>
<protein>
    <submittedName>
        <fullName evidence="1">Uncharacterized protein</fullName>
    </submittedName>
</protein>
<proteinExistence type="predicted"/>
<sequence length="127" mass="13889">MNDAYGQFNPVALKVTTLMFCALVLKKELNASVGQFNRSMTECPVLLITLLSSAGSQSSKGFILEYEARESSGSTKISPTSRQQITNADTGHIRYPGNGGRITQIARFPLLSSLHEIISTKLRKILL</sequence>
<keyword evidence="2" id="KW-1185">Reference proteome</keyword>
<accession>A0A1D2M517</accession>
<dbReference type="Proteomes" id="UP000094527">
    <property type="component" value="Unassembled WGS sequence"/>
</dbReference>
<organism evidence="1 2">
    <name type="scientific">Orchesella cincta</name>
    <name type="common">Springtail</name>
    <name type="synonym">Podura cincta</name>
    <dbReference type="NCBI Taxonomy" id="48709"/>
    <lineage>
        <taxon>Eukaryota</taxon>
        <taxon>Metazoa</taxon>
        <taxon>Ecdysozoa</taxon>
        <taxon>Arthropoda</taxon>
        <taxon>Hexapoda</taxon>
        <taxon>Collembola</taxon>
        <taxon>Entomobryomorpha</taxon>
        <taxon>Entomobryoidea</taxon>
        <taxon>Orchesellidae</taxon>
        <taxon>Orchesellinae</taxon>
        <taxon>Orchesella</taxon>
    </lineage>
</organism>